<dbReference type="AlphaFoldDB" id="A0AAX4K5A2"/>
<evidence type="ECO:0000256" key="4">
    <source>
        <dbReference type="ARBA" id="ARBA00022525"/>
    </source>
</evidence>
<evidence type="ECO:0000256" key="3">
    <source>
        <dbReference type="ARBA" id="ARBA00005988"/>
    </source>
</evidence>
<dbReference type="CDD" id="cd03860">
    <property type="entry name" value="M14_CP_A-B_like"/>
    <property type="match status" value="1"/>
</dbReference>
<evidence type="ECO:0000256" key="13">
    <source>
        <dbReference type="ARBA" id="ARBA00025210"/>
    </source>
</evidence>
<keyword evidence="5" id="KW-0121">Carboxypeptidase</keyword>
<dbReference type="Gene3D" id="3.40.630.10">
    <property type="entry name" value="Zn peptidases"/>
    <property type="match status" value="1"/>
</dbReference>
<feature type="signal peptide" evidence="18">
    <location>
        <begin position="1"/>
        <end position="20"/>
    </location>
</feature>
<gene>
    <name evidence="20" type="ORF">L201_007696</name>
</gene>
<evidence type="ECO:0000256" key="16">
    <source>
        <dbReference type="PROSITE-ProRule" id="PRU01379"/>
    </source>
</evidence>
<dbReference type="PANTHER" id="PTHR11705:SF147">
    <property type="entry name" value="INACTIVE METALLOCARBOXYPEPTIDASE ECM14"/>
    <property type="match status" value="1"/>
</dbReference>
<keyword evidence="7" id="KW-0479">Metal-binding</keyword>
<protein>
    <recommendedName>
        <fullName evidence="14">Inactive metallocarboxypeptidase ECM14</fullName>
    </recommendedName>
    <alternativeName>
        <fullName evidence="15">Inactive metallocarboxypeptidase ecm14</fullName>
    </alternativeName>
</protein>
<evidence type="ECO:0000256" key="18">
    <source>
        <dbReference type="SAM" id="SignalP"/>
    </source>
</evidence>
<evidence type="ECO:0000256" key="8">
    <source>
        <dbReference type="ARBA" id="ARBA00022729"/>
    </source>
</evidence>
<feature type="active site" description="Proton donor/acceptor" evidence="16">
    <location>
        <position position="495"/>
    </location>
</feature>
<dbReference type="GO" id="GO:0008270">
    <property type="term" value="F:zinc ion binding"/>
    <property type="evidence" value="ECO:0007669"/>
    <property type="project" value="InterPro"/>
</dbReference>
<comment type="function">
    <text evidence="13">Inactive carboxypeptidase that may play a role in cell wall organization and biogenesis.</text>
</comment>
<evidence type="ECO:0000256" key="7">
    <source>
        <dbReference type="ARBA" id="ARBA00022723"/>
    </source>
</evidence>
<dbReference type="GO" id="GO:0005615">
    <property type="term" value="C:extracellular space"/>
    <property type="evidence" value="ECO:0007669"/>
    <property type="project" value="TreeGrafter"/>
</dbReference>
<dbReference type="PROSITE" id="PS52035">
    <property type="entry name" value="PEPTIDASE_M14"/>
    <property type="match status" value="1"/>
</dbReference>
<dbReference type="SUPFAM" id="SSF53187">
    <property type="entry name" value="Zn-dependent exopeptidases"/>
    <property type="match status" value="1"/>
</dbReference>
<dbReference type="GeneID" id="91098364"/>
<evidence type="ECO:0000259" key="19">
    <source>
        <dbReference type="PROSITE" id="PS52035"/>
    </source>
</evidence>
<keyword evidence="21" id="KW-1185">Reference proteome</keyword>
<feature type="chain" id="PRO_5044027925" description="Inactive metallocarboxypeptidase ECM14" evidence="18">
    <location>
        <begin position="21"/>
        <end position="537"/>
    </location>
</feature>
<dbReference type="PANTHER" id="PTHR11705">
    <property type="entry name" value="PROTEASE FAMILY M14 CARBOXYPEPTIDASE A,B"/>
    <property type="match status" value="1"/>
</dbReference>
<dbReference type="FunFam" id="3.40.630.10:FF:000084">
    <property type="entry name" value="Carboxypeptidase B2"/>
    <property type="match status" value="1"/>
</dbReference>
<proteinExistence type="inferred from homology"/>
<comment type="similarity">
    <text evidence="3 16">Belongs to the peptidase M14 family.</text>
</comment>
<evidence type="ECO:0000256" key="15">
    <source>
        <dbReference type="ARBA" id="ARBA00026213"/>
    </source>
</evidence>
<keyword evidence="9" id="KW-0378">Hydrolase</keyword>
<dbReference type="EMBL" id="CP144108">
    <property type="protein sequence ID" value="WWC92737.1"/>
    <property type="molecule type" value="Genomic_DNA"/>
</dbReference>
<evidence type="ECO:0000256" key="5">
    <source>
        <dbReference type="ARBA" id="ARBA00022645"/>
    </source>
</evidence>
<keyword evidence="10" id="KW-0862">Zinc</keyword>
<dbReference type="RefSeq" id="XP_066079499.1">
    <property type="nucleotide sequence ID" value="XM_066223402.1"/>
</dbReference>
<comment type="cofactor">
    <cofactor evidence="1">
        <name>Zn(2+)</name>
        <dbReference type="ChEBI" id="CHEBI:29105"/>
    </cofactor>
</comment>
<evidence type="ECO:0000313" key="20">
    <source>
        <dbReference type="EMBL" id="WWC92737.1"/>
    </source>
</evidence>
<feature type="domain" description="Peptidase M14" evidence="19">
    <location>
        <begin position="204"/>
        <end position="529"/>
    </location>
</feature>
<evidence type="ECO:0000256" key="10">
    <source>
        <dbReference type="ARBA" id="ARBA00022833"/>
    </source>
</evidence>
<keyword evidence="6" id="KW-0645">Protease</keyword>
<evidence type="ECO:0000256" key="14">
    <source>
        <dbReference type="ARBA" id="ARBA00026187"/>
    </source>
</evidence>
<evidence type="ECO:0000256" key="17">
    <source>
        <dbReference type="SAM" id="MobiDB-lite"/>
    </source>
</evidence>
<sequence>MRAFAPTLLLFLSLTIPTIAYDFDSQKPFNHPSSNNDDRIIEIERYDDEQVWRIDWSGYGEKNKNDIMEMVDLFDLDVWHTTRSNIDIRLNSNQLKILQDIIPPEAFKPFIQDIQSLVDETLFSIQDYDEFDISEDINQIEEEDVDEVEADKGDVISIFKSLKKKKKGKKGKKGGNQRPIPKPEPKPKIDPFNLTTIETPYHDKFHSLKEIYKFGSELIKTFNHSTSINSSSRIIVEEINIGNTYLGEKLKGYTAKINHKRSNSIVRANEDNLQGLELEFIIQAGSHGREWVGPSSALYFLHHLLLRATSEPNSDAAILLKSFRFTIIPQINPDGYAHSRDKSRLWRKNRQDVGGKGNCLGIDLNANWGYKWRSSRSTPCSEGYGGKEAFEAYETKAMSEYLSSAAERGNRVRAFIDLHSYGQLFMFPFAHSCDDFPPDAEMLMEAGLGVAKAMRTKQGQGYEAGQACDLTYRAPGDAIDYTYGVTDVRWSYSAELRDTGTYGFMLPPKLIRPTADEITAGLMYLAKFIYALEVNPP</sequence>
<keyword evidence="4" id="KW-0964">Secreted</keyword>
<comment type="subcellular location">
    <subcellularLocation>
        <location evidence="2">Secreted</location>
    </subcellularLocation>
</comment>
<evidence type="ECO:0000256" key="6">
    <source>
        <dbReference type="ARBA" id="ARBA00022670"/>
    </source>
</evidence>
<evidence type="ECO:0000256" key="11">
    <source>
        <dbReference type="ARBA" id="ARBA00023049"/>
    </source>
</evidence>
<dbReference type="SUPFAM" id="SSF54897">
    <property type="entry name" value="Protease propeptides/inhibitors"/>
    <property type="match status" value="1"/>
</dbReference>
<evidence type="ECO:0000256" key="2">
    <source>
        <dbReference type="ARBA" id="ARBA00004613"/>
    </source>
</evidence>
<accession>A0AAX4K5A2</accession>
<evidence type="ECO:0000256" key="9">
    <source>
        <dbReference type="ARBA" id="ARBA00022801"/>
    </source>
</evidence>
<feature type="compositionally biased region" description="Basic residues" evidence="17">
    <location>
        <begin position="166"/>
        <end position="175"/>
    </location>
</feature>
<dbReference type="GO" id="GO:0004181">
    <property type="term" value="F:metallocarboxypeptidase activity"/>
    <property type="evidence" value="ECO:0007669"/>
    <property type="project" value="InterPro"/>
</dbReference>
<evidence type="ECO:0000256" key="12">
    <source>
        <dbReference type="ARBA" id="ARBA00023157"/>
    </source>
</evidence>
<dbReference type="GO" id="GO:0006508">
    <property type="term" value="P:proteolysis"/>
    <property type="evidence" value="ECO:0007669"/>
    <property type="project" value="UniProtKB-KW"/>
</dbReference>
<dbReference type="Pfam" id="PF00246">
    <property type="entry name" value="Peptidase_M14"/>
    <property type="match status" value="1"/>
</dbReference>
<name>A0AAX4K5A2_9TREE</name>
<keyword evidence="11" id="KW-0482">Metalloprotease</keyword>
<dbReference type="Proteomes" id="UP001355207">
    <property type="component" value="Chromosome 11"/>
</dbReference>
<feature type="region of interest" description="Disordered" evidence="17">
    <location>
        <begin position="166"/>
        <end position="191"/>
    </location>
</feature>
<dbReference type="PRINTS" id="PR00765">
    <property type="entry name" value="CRBOXYPTASEA"/>
</dbReference>
<keyword evidence="12" id="KW-1015">Disulfide bond</keyword>
<dbReference type="SMART" id="SM00631">
    <property type="entry name" value="Zn_pept"/>
    <property type="match status" value="1"/>
</dbReference>
<evidence type="ECO:0000256" key="1">
    <source>
        <dbReference type="ARBA" id="ARBA00001947"/>
    </source>
</evidence>
<dbReference type="InterPro" id="IPR000834">
    <property type="entry name" value="Peptidase_M14"/>
</dbReference>
<reference evidence="20 21" key="1">
    <citation type="submission" date="2024-01" db="EMBL/GenBank/DDBJ databases">
        <title>Comparative genomics of Cryptococcus and Kwoniella reveals pathogenesis evolution and contrasting modes of karyotype evolution via chromosome fusion or intercentromeric recombination.</title>
        <authorList>
            <person name="Coelho M.A."/>
            <person name="David-Palma M."/>
            <person name="Shea T."/>
            <person name="Bowers K."/>
            <person name="McGinley-Smith S."/>
            <person name="Mohammad A.W."/>
            <person name="Gnirke A."/>
            <person name="Yurkov A.M."/>
            <person name="Nowrousian M."/>
            <person name="Sun S."/>
            <person name="Cuomo C.A."/>
            <person name="Heitman J."/>
        </authorList>
    </citation>
    <scope>NUCLEOTIDE SEQUENCE [LARGE SCALE GENOMIC DNA]</scope>
    <source>
        <strain evidence="20 21">CBS 6074</strain>
    </source>
</reference>
<evidence type="ECO:0000313" key="21">
    <source>
        <dbReference type="Proteomes" id="UP001355207"/>
    </source>
</evidence>
<keyword evidence="8 18" id="KW-0732">Signal</keyword>
<organism evidence="20 21">
    <name type="scientific">Kwoniella dendrophila CBS 6074</name>
    <dbReference type="NCBI Taxonomy" id="1295534"/>
    <lineage>
        <taxon>Eukaryota</taxon>
        <taxon>Fungi</taxon>
        <taxon>Dikarya</taxon>
        <taxon>Basidiomycota</taxon>
        <taxon>Agaricomycotina</taxon>
        <taxon>Tremellomycetes</taxon>
        <taxon>Tremellales</taxon>
        <taxon>Cryptococcaceae</taxon>
        <taxon>Kwoniella</taxon>
    </lineage>
</organism>